<organism evidence="2 3">
    <name type="scientific">Desulfoluna limicola</name>
    <dbReference type="NCBI Taxonomy" id="2810562"/>
    <lineage>
        <taxon>Bacteria</taxon>
        <taxon>Pseudomonadati</taxon>
        <taxon>Thermodesulfobacteriota</taxon>
        <taxon>Desulfobacteria</taxon>
        <taxon>Desulfobacterales</taxon>
        <taxon>Desulfolunaceae</taxon>
        <taxon>Desulfoluna</taxon>
    </lineage>
</organism>
<sequence length="152" mass="16962">MRKTMGLFLILSLAATTAYGFSFGGKRFETITPEGGELRIPLSSISDGEAHFFRVDVSEGKYLEFFTVQSEDGVIRAAVDACDVCYRAGKGYVKKGDVMVCENCGMRFPLSRINVVKGGCNPAPLERQIKGEHLEIPMSVVTDNLWYMEYRR</sequence>
<dbReference type="RefSeq" id="WP_236890241.1">
    <property type="nucleotide sequence ID" value="NZ_AP024488.1"/>
</dbReference>
<dbReference type="InterPro" id="IPR018758">
    <property type="entry name" value="FtrD-like"/>
</dbReference>
<dbReference type="Pfam" id="PF10080">
    <property type="entry name" value="FtrD-like"/>
    <property type="match status" value="1"/>
</dbReference>
<feature type="domain" description="Membrane iron-sulfur containing protein FtrD-like" evidence="1">
    <location>
        <begin position="45"/>
        <end position="143"/>
    </location>
</feature>
<dbReference type="EMBL" id="AP024488">
    <property type="protein sequence ID" value="BCS98873.1"/>
    <property type="molecule type" value="Genomic_DNA"/>
</dbReference>
<gene>
    <name evidence="2" type="ORF">DSLASN_45050</name>
</gene>
<keyword evidence="3" id="KW-1185">Reference proteome</keyword>
<evidence type="ECO:0000313" key="3">
    <source>
        <dbReference type="Proteomes" id="UP001320148"/>
    </source>
</evidence>
<evidence type="ECO:0000313" key="2">
    <source>
        <dbReference type="EMBL" id="BCS98873.1"/>
    </source>
</evidence>
<dbReference type="Proteomes" id="UP001320148">
    <property type="component" value="Chromosome"/>
</dbReference>
<protein>
    <submittedName>
        <fullName evidence="2">Membrane protein</fullName>
    </submittedName>
</protein>
<evidence type="ECO:0000259" key="1">
    <source>
        <dbReference type="Pfam" id="PF10080"/>
    </source>
</evidence>
<accession>A0ABM7PMW6</accession>
<proteinExistence type="predicted"/>
<reference evidence="2 3" key="1">
    <citation type="submission" date="2021-02" db="EMBL/GenBank/DDBJ databases">
        <title>Complete genome of Desulfoluna sp. strain ASN36.</title>
        <authorList>
            <person name="Takahashi A."/>
            <person name="Kojima H."/>
            <person name="Fukui M."/>
        </authorList>
    </citation>
    <scope>NUCLEOTIDE SEQUENCE [LARGE SCALE GENOMIC DNA]</scope>
    <source>
        <strain evidence="2 3">ASN36</strain>
    </source>
</reference>
<name>A0ABM7PMW6_9BACT</name>